<dbReference type="EMBL" id="JBBMFO010000001">
    <property type="protein sequence ID" value="MEQ2400118.1"/>
    <property type="molecule type" value="Genomic_DNA"/>
</dbReference>
<dbReference type="Proteomes" id="UP001447979">
    <property type="component" value="Unassembled WGS sequence"/>
</dbReference>
<organism evidence="1 2">
    <name type="scientific">Peptoniphilus hominis</name>
    <name type="common">ex Hitch et al. 2025</name>
    <dbReference type="NCBI Taxonomy" id="3133174"/>
    <lineage>
        <taxon>Bacteria</taxon>
        <taxon>Bacillati</taxon>
        <taxon>Bacillota</taxon>
        <taxon>Tissierellia</taxon>
        <taxon>Tissierellales</taxon>
        <taxon>Peptoniphilaceae</taxon>
        <taxon>Peptoniphilus</taxon>
    </lineage>
</organism>
<keyword evidence="2" id="KW-1185">Reference proteome</keyword>
<evidence type="ECO:0000313" key="1">
    <source>
        <dbReference type="EMBL" id="MEQ2400118.1"/>
    </source>
</evidence>
<name>A0ABV1CBB2_9FIRM</name>
<reference evidence="1 2" key="1">
    <citation type="submission" date="2024-03" db="EMBL/GenBank/DDBJ databases">
        <title>Human intestinal bacterial collection.</title>
        <authorList>
            <person name="Pauvert C."/>
            <person name="Hitch T.C.A."/>
            <person name="Clavel T."/>
        </authorList>
    </citation>
    <scope>NUCLEOTIDE SEQUENCE [LARGE SCALE GENOMIC DNA]</scope>
    <source>
        <strain evidence="1 2">CLA-SR-H025</strain>
    </source>
</reference>
<evidence type="ECO:0000313" key="2">
    <source>
        <dbReference type="Proteomes" id="UP001447979"/>
    </source>
</evidence>
<accession>A0ABV1CBB2</accession>
<proteinExistence type="predicted"/>
<dbReference type="RefSeq" id="WP_349169794.1">
    <property type="nucleotide sequence ID" value="NZ_JBBMFO010000001.1"/>
</dbReference>
<sequence length="97" mass="11150">MSISKNIELSFDFYDNEGPRLISLKFYQRIIEDLTGHDVLGIAYNSDVEFIIVSFTNRHLPGLSINVTGDSLQTCTKDVIRQTQNWIDRQRKKSQVG</sequence>
<gene>
    <name evidence="1" type="ORF">WMO19_00710</name>
</gene>
<protein>
    <submittedName>
        <fullName evidence="1">Uncharacterized protein</fullName>
    </submittedName>
</protein>
<comment type="caution">
    <text evidence="1">The sequence shown here is derived from an EMBL/GenBank/DDBJ whole genome shotgun (WGS) entry which is preliminary data.</text>
</comment>